<feature type="compositionally biased region" description="Polar residues" evidence="1">
    <location>
        <begin position="127"/>
        <end position="136"/>
    </location>
</feature>
<evidence type="ECO:0000313" key="2">
    <source>
        <dbReference type="EMBL" id="KAF3044607.1"/>
    </source>
</evidence>
<accession>A0A9P4WW84</accession>
<keyword evidence="3" id="KW-1185">Reference proteome</keyword>
<feature type="compositionally biased region" description="Low complexity" evidence="1">
    <location>
        <begin position="170"/>
        <end position="189"/>
    </location>
</feature>
<gene>
    <name evidence="2" type="ORF">E8E12_002706</name>
</gene>
<proteinExistence type="predicted"/>
<dbReference type="EMBL" id="SWKV01000008">
    <property type="protein sequence ID" value="KAF3044607.1"/>
    <property type="molecule type" value="Genomic_DNA"/>
</dbReference>
<feature type="compositionally biased region" description="Low complexity" evidence="1">
    <location>
        <begin position="109"/>
        <end position="123"/>
    </location>
</feature>
<feature type="compositionally biased region" description="Basic and acidic residues" evidence="1">
    <location>
        <begin position="318"/>
        <end position="333"/>
    </location>
</feature>
<comment type="caution">
    <text evidence="2">The sequence shown here is derived from an EMBL/GenBank/DDBJ whole genome shotgun (WGS) entry which is preliminary data.</text>
</comment>
<feature type="compositionally biased region" description="Polar residues" evidence="1">
    <location>
        <begin position="67"/>
        <end position="90"/>
    </location>
</feature>
<dbReference type="Proteomes" id="UP000758155">
    <property type="component" value="Unassembled WGS sequence"/>
</dbReference>
<feature type="compositionally biased region" description="Basic and acidic residues" evidence="1">
    <location>
        <begin position="1"/>
        <end position="15"/>
    </location>
</feature>
<evidence type="ECO:0000256" key="1">
    <source>
        <dbReference type="SAM" id="MobiDB-lite"/>
    </source>
</evidence>
<name>A0A9P4WW84_9PLEO</name>
<reference evidence="2" key="1">
    <citation type="submission" date="2019-04" db="EMBL/GenBank/DDBJ databases">
        <title>Sequencing of skin fungus with MAO and IRED activity.</title>
        <authorList>
            <person name="Marsaioli A.J."/>
            <person name="Bonatto J.M.C."/>
            <person name="Reis Junior O."/>
        </authorList>
    </citation>
    <scope>NUCLEOTIDE SEQUENCE</scope>
    <source>
        <strain evidence="2">28M1</strain>
    </source>
</reference>
<dbReference type="AlphaFoldDB" id="A0A9P4WW84"/>
<feature type="region of interest" description="Disordered" evidence="1">
    <location>
        <begin position="304"/>
        <end position="333"/>
    </location>
</feature>
<evidence type="ECO:0000313" key="3">
    <source>
        <dbReference type="Proteomes" id="UP000758155"/>
    </source>
</evidence>
<dbReference type="OrthoDB" id="10598084at2759"/>
<organism evidence="2 3">
    <name type="scientific">Didymella heteroderae</name>
    <dbReference type="NCBI Taxonomy" id="1769908"/>
    <lineage>
        <taxon>Eukaryota</taxon>
        <taxon>Fungi</taxon>
        <taxon>Dikarya</taxon>
        <taxon>Ascomycota</taxon>
        <taxon>Pezizomycotina</taxon>
        <taxon>Dothideomycetes</taxon>
        <taxon>Pleosporomycetidae</taxon>
        <taxon>Pleosporales</taxon>
        <taxon>Pleosporineae</taxon>
        <taxon>Didymellaceae</taxon>
        <taxon>Didymella</taxon>
    </lineage>
</organism>
<feature type="region of interest" description="Disordered" evidence="1">
    <location>
        <begin position="67"/>
        <end position="208"/>
    </location>
</feature>
<feature type="region of interest" description="Disordered" evidence="1">
    <location>
        <begin position="1"/>
        <end position="27"/>
    </location>
</feature>
<feature type="region of interest" description="Disordered" evidence="1">
    <location>
        <begin position="244"/>
        <end position="276"/>
    </location>
</feature>
<sequence>MTDEKTPRLVLRENDAGEGGNDEGLRPEDDHLIAEFHDPADDVYDSSYEGPVTLVKALTGVNEVQLQQLQHESKTTLGQAGSPSNRSSSPFEFLPAQVVGSPVTRSFNPPSRRALPSLRSSIPAPTEASQDSSTSFRTRRAREGGNWFTGVRASKMLPPGFEPPEGLAESSPPRKSGSLRRPSSRSASLRSRKNRLPPGYAQPHEQPSLIVGYASVPGRGVVGERLHPGHRLTLLSPLDASPDRRVAAPLIPDPDEKVDKCISAPSGIPRRPPPDLTIDTTLSGALSGSGEVSMRESDFNEVMEDFDGSARPDLPPKSPDRPSDRNDEIDRLR</sequence>
<protein>
    <submittedName>
        <fullName evidence="2">Uncharacterized protein</fullName>
    </submittedName>
</protein>